<dbReference type="Gene3D" id="3.40.630.30">
    <property type="match status" value="1"/>
</dbReference>
<evidence type="ECO:0000313" key="2">
    <source>
        <dbReference type="Proteomes" id="UP000503017"/>
    </source>
</evidence>
<reference evidence="1 2" key="1">
    <citation type="submission" date="2018-10" db="EMBL/GenBank/DDBJ databases">
        <authorList>
            <person name="Perry B.J."/>
            <person name="Sullivan J.T."/>
            <person name="Murphy R.J.T."/>
            <person name="Ramsay J.P."/>
            <person name="Ronson C.W."/>
        </authorList>
    </citation>
    <scope>NUCLEOTIDE SEQUENCE [LARGE SCALE GENOMIC DNA]</scope>
    <source>
        <strain evidence="1 2">R88b</strain>
    </source>
</reference>
<organism evidence="1 2">
    <name type="scientific">Mesorhizobium loti R88b</name>
    <dbReference type="NCBI Taxonomy" id="935548"/>
    <lineage>
        <taxon>Bacteria</taxon>
        <taxon>Pseudomonadati</taxon>
        <taxon>Pseudomonadota</taxon>
        <taxon>Alphaproteobacteria</taxon>
        <taxon>Hyphomicrobiales</taxon>
        <taxon>Phyllobacteriaceae</taxon>
        <taxon>Mesorhizobium</taxon>
    </lineage>
</organism>
<protein>
    <recommendedName>
        <fullName evidence="3">N-acetyltransferase</fullName>
    </recommendedName>
</protein>
<dbReference type="InterPro" id="IPR016181">
    <property type="entry name" value="Acyl_CoA_acyltransferase"/>
</dbReference>
<dbReference type="SUPFAM" id="SSF55729">
    <property type="entry name" value="Acyl-CoA N-acyltransferases (Nat)"/>
    <property type="match status" value="1"/>
</dbReference>
<gene>
    <name evidence="1" type="ORF">EB235_32680</name>
</gene>
<dbReference type="Proteomes" id="UP000503017">
    <property type="component" value="Chromosome"/>
</dbReference>
<dbReference type="RefSeq" id="WP_027033390.1">
    <property type="nucleotide sequence ID" value="NZ_CP033367.1"/>
</dbReference>
<dbReference type="GeneID" id="66686135"/>
<accession>A0A6M7WZP8</accession>
<evidence type="ECO:0008006" key="3">
    <source>
        <dbReference type="Google" id="ProtNLM"/>
    </source>
</evidence>
<dbReference type="AlphaFoldDB" id="A0A6M7WZP8"/>
<sequence length="169" mass="18467">MDENETYLWCGVFRDLNSEARLSLTQLVIKGGAVKGTPDQIGARLGRTRTLALLRVKATDRIVGVATLKNPHSGYRVNTFAAAAAPIAGYETAPELGYVVIAKEMQGKRLSGGLVEAILKELREPAYATTDSNTMRNNLERSGFTRAGREWQGKRGTLSLWTFVPRQGA</sequence>
<evidence type="ECO:0000313" key="1">
    <source>
        <dbReference type="EMBL" id="QKD05654.1"/>
    </source>
</evidence>
<proteinExistence type="predicted"/>
<dbReference type="EMBL" id="CP033367">
    <property type="protein sequence ID" value="QKD05654.1"/>
    <property type="molecule type" value="Genomic_DNA"/>
</dbReference>
<name>A0A6M7WZP8_RHILI</name>